<reference evidence="2" key="1">
    <citation type="journal article" date="2022" name="Nat. Commun.">
        <title>Chromosome evolution and the genetic basis of agronomically important traits in greater yam.</title>
        <authorList>
            <person name="Bredeson J.V."/>
            <person name="Lyons J.B."/>
            <person name="Oniyinde I.O."/>
            <person name="Okereke N.R."/>
            <person name="Kolade O."/>
            <person name="Nnabue I."/>
            <person name="Nwadili C.O."/>
            <person name="Hribova E."/>
            <person name="Parker M."/>
            <person name="Nwogha J."/>
            <person name="Shu S."/>
            <person name="Carlson J."/>
            <person name="Kariba R."/>
            <person name="Muthemba S."/>
            <person name="Knop K."/>
            <person name="Barton G.J."/>
            <person name="Sherwood A.V."/>
            <person name="Lopez-Montes A."/>
            <person name="Asiedu R."/>
            <person name="Jamnadass R."/>
            <person name="Muchugi A."/>
            <person name="Goodstein D."/>
            <person name="Egesi C.N."/>
            <person name="Featherston J."/>
            <person name="Asfaw A."/>
            <person name="Simpson G.G."/>
            <person name="Dolezel J."/>
            <person name="Hendre P.S."/>
            <person name="Van Deynze A."/>
            <person name="Kumar P.L."/>
            <person name="Obidiegwu J.E."/>
            <person name="Bhattacharjee R."/>
            <person name="Rokhsar D.S."/>
        </authorList>
    </citation>
    <scope>NUCLEOTIDE SEQUENCE [LARGE SCALE GENOMIC DNA]</scope>
    <source>
        <strain evidence="2">cv. TDa95/00328</strain>
    </source>
</reference>
<name>A0ACB7U7J3_DIOAL</name>
<dbReference type="Proteomes" id="UP000827976">
    <property type="component" value="Chromosome 18"/>
</dbReference>
<accession>A0ACB7U7J3</accession>
<keyword evidence="2" id="KW-1185">Reference proteome</keyword>
<proteinExistence type="predicted"/>
<evidence type="ECO:0000313" key="2">
    <source>
        <dbReference type="Proteomes" id="UP000827976"/>
    </source>
</evidence>
<sequence length="192" mass="22050">MVSLQAAALNPGQVSMKKRKWQADREEEEEEEEEEEDRETKRKDDIELNLETPLPLEWQRCLDIKSGEIHYYNTRTKMRTSKDPREISTEAVVSLDLELNLASHANDQQNNNNNNNNNMKKIKKKNSLDLGSNDEKENEMIAAVCMRCHMLVMMCKASPACPNCKFLHPPTDQSSPAFLKPALSLRLLCCKD</sequence>
<gene>
    <name evidence="1" type="ORF">IHE45_18G062300</name>
</gene>
<evidence type="ECO:0000313" key="1">
    <source>
        <dbReference type="EMBL" id="KAH7656200.1"/>
    </source>
</evidence>
<comment type="caution">
    <text evidence="1">The sequence shown here is derived from an EMBL/GenBank/DDBJ whole genome shotgun (WGS) entry which is preliminary data.</text>
</comment>
<organism evidence="1 2">
    <name type="scientific">Dioscorea alata</name>
    <name type="common">Purple yam</name>
    <dbReference type="NCBI Taxonomy" id="55571"/>
    <lineage>
        <taxon>Eukaryota</taxon>
        <taxon>Viridiplantae</taxon>
        <taxon>Streptophyta</taxon>
        <taxon>Embryophyta</taxon>
        <taxon>Tracheophyta</taxon>
        <taxon>Spermatophyta</taxon>
        <taxon>Magnoliopsida</taxon>
        <taxon>Liliopsida</taxon>
        <taxon>Dioscoreales</taxon>
        <taxon>Dioscoreaceae</taxon>
        <taxon>Dioscorea</taxon>
    </lineage>
</organism>
<dbReference type="EMBL" id="CM037028">
    <property type="protein sequence ID" value="KAH7656200.1"/>
    <property type="molecule type" value="Genomic_DNA"/>
</dbReference>
<protein>
    <submittedName>
        <fullName evidence="1">WW domain-containing protein</fullName>
    </submittedName>
</protein>